<feature type="region of interest" description="Disordered" evidence="1">
    <location>
        <begin position="1"/>
        <end position="20"/>
    </location>
</feature>
<protein>
    <submittedName>
        <fullName evidence="2">Uncharacterized protein</fullName>
    </submittedName>
</protein>
<dbReference type="RefSeq" id="XP_033598967.1">
    <property type="nucleotide sequence ID" value="XM_033749864.1"/>
</dbReference>
<keyword evidence="3" id="KW-1185">Reference proteome</keyword>
<evidence type="ECO:0000313" key="3">
    <source>
        <dbReference type="Proteomes" id="UP000799437"/>
    </source>
</evidence>
<reference evidence="2" key="1">
    <citation type="journal article" date="2020" name="Stud. Mycol.">
        <title>101 Dothideomycetes genomes: a test case for predicting lifestyles and emergence of pathogens.</title>
        <authorList>
            <person name="Haridas S."/>
            <person name="Albert R."/>
            <person name="Binder M."/>
            <person name="Bloem J."/>
            <person name="Labutti K."/>
            <person name="Salamov A."/>
            <person name="Andreopoulos B."/>
            <person name="Baker S."/>
            <person name="Barry K."/>
            <person name="Bills G."/>
            <person name="Bluhm B."/>
            <person name="Cannon C."/>
            <person name="Castanera R."/>
            <person name="Culley D."/>
            <person name="Daum C."/>
            <person name="Ezra D."/>
            <person name="Gonzalez J."/>
            <person name="Henrissat B."/>
            <person name="Kuo A."/>
            <person name="Liang C."/>
            <person name="Lipzen A."/>
            <person name="Lutzoni F."/>
            <person name="Magnuson J."/>
            <person name="Mondo S."/>
            <person name="Nolan M."/>
            <person name="Ohm R."/>
            <person name="Pangilinan J."/>
            <person name="Park H.-J."/>
            <person name="Ramirez L."/>
            <person name="Alfaro M."/>
            <person name="Sun H."/>
            <person name="Tritt A."/>
            <person name="Yoshinaga Y."/>
            <person name="Zwiers L.-H."/>
            <person name="Turgeon B."/>
            <person name="Goodwin S."/>
            <person name="Spatafora J."/>
            <person name="Crous P."/>
            <person name="Grigoriev I."/>
        </authorList>
    </citation>
    <scope>NUCLEOTIDE SEQUENCE</scope>
    <source>
        <strain evidence="2">CBS 121739</strain>
    </source>
</reference>
<name>A0A6A6W3G0_9PEZI</name>
<sequence length="149" mass="16901">MTIRLDGPRAFDPRQDRTSTQIACGSSGRRLWRRGRRARPQTVSSARLANISDPQRMLDEVRKHRLERSVIKMIHSCSLNSIRPSSLRLPCSPFLTHRTPELLGMRANTHAYIAGHTPTCIVCGDDISETRLHGIMLQLINVDTSIYVR</sequence>
<feature type="compositionally biased region" description="Basic and acidic residues" evidence="1">
    <location>
        <begin position="1"/>
        <end position="17"/>
    </location>
</feature>
<organism evidence="2 3">
    <name type="scientific">Pseudovirgaria hyperparasitica</name>
    <dbReference type="NCBI Taxonomy" id="470096"/>
    <lineage>
        <taxon>Eukaryota</taxon>
        <taxon>Fungi</taxon>
        <taxon>Dikarya</taxon>
        <taxon>Ascomycota</taxon>
        <taxon>Pezizomycotina</taxon>
        <taxon>Dothideomycetes</taxon>
        <taxon>Dothideomycetes incertae sedis</taxon>
        <taxon>Acrospermales</taxon>
        <taxon>Acrospermaceae</taxon>
        <taxon>Pseudovirgaria</taxon>
    </lineage>
</organism>
<gene>
    <name evidence="2" type="ORF">EJ05DRAFT_66568</name>
</gene>
<evidence type="ECO:0000313" key="2">
    <source>
        <dbReference type="EMBL" id="KAF2756516.1"/>
    </source>
</evidence>
<dbReference type="GeneID" id="54490918"/>
<dbReference type="AlphaFoldDB" id="A0A6A6W3G0"/>
<accession>A0A6A6W3G0</accession>
<evidence type="ECO:0000256" key="1">
    <source>
        <dbReference type="SAM" id="MobiDB-lite"/>
    </source>
</evidence>
<proteinExistence type="predicted"/>
<dbReference type="Proteomes" id="UP000799437">
    <property type="component" value="Unassembled WGS sequence"/>
</dbReference>
<dbReference type="EMBL" id="ML996575">
    <property type="protein sequence ID" value="KAF2756516.1"/>
    <property type="molecule type" value="Genomic_DNA"/>
</dbReference>